<keyword evidence="1" id="KW-0732">Signal</keyword>
<keyword evidence="3" id="KW-1185">Reference proteome</keyword>
<protein>
    <submittedName>
        <fullName evidence="2">Heme-binding protein</fullName>
    </submittedName>
</protein>
<comment type="caution">
    <text evidence="2">The sequence shown here is derived from an EMBL/GenBank/DDBJ whole genome shotgun (WGS) entry which is preliminary data.</text>
</comment>
<dbReference type="EMBL" id="VVIW01000008">
    <property type="protein sequence ID" value="NHZ41680.1"/>
    <property type="molecule type" value="Genomic_DNA"/>
</dbReference>
<feature type="signal peptide" evidence="1">
    <location>
        <begin position="1"/>
        <end position="21"/>
    </location>
</feature>
<name>A0ABX0M9J2_9BURK</name>
<dbReference type="PANTHER" id="PTHR34309">
    <property type="entry name" value="SLR1406 PROTEIN"/>
    <property type="match status" value="1"/>
</dbReference>
<dbReference type="InterPro" id="IPR052517">
    <property type="entry name" value="GlcG_carb_metab_protein"/>
</dbReference>
<feature type="chain" id="PRO_5046599924" evidence="1">
    <location>
        <begin position="22"/>
        <end position="166"/>
    </location>
</feature>
<proteinExistence type="predicted"/>
<dbReference type="SUPFAM" id="SSF143744">
    <property type="entry name" value="GlcG-like"/>
    <property type="match status" value="1"/>
</dbReference>
<accession>A0ABX0M9J2</accession>
<dbReference type="InterPro" id="IPR038084">
    <property type="entry name" value="PduO/GlcC-like_sf"/>
</dbReference>
<dbReference type="InterPro" id="IPR005624">
    <property type="entry name" value="PduO/GlcC-like"/>
</dbReference>
<evidence type="ECO:0000313" key="2">
    <source>
        <dbReference type="EMBL" id="NHZ41680.1"/>
    </source>
</evidence>
<organism evidence="2 3">
    <name type="scientific">Massilia aquatica</name>
    <dbReference type="NCBI Taxonomy" id="2609000"/>
    <lineage>
        <taxon>Bacteria</taxon>
        <taxon>Pseudomonadati</taxon>
        <taxon>Pseudomonadota</taxon>
        <taxon>Betaproteobacteria</taxon>
        <taxon>Burkholderiales</taxon>
        <taxon>Oxalobacteraceae</taxon>
        <taxon>Telluria group</taxon>
        <taxon>Massilia</taxon>
    </lineage>
</organism>
<dbReference type="PANTHER" id="PTHR34309:SF10">
    <property type="entry name" value="SLR1406 PROTEIN"/>
    <property type="match status" value="1"/>
</dbReference>
<evidence type="ECO:0000256" key="1">
    <source>
        <dbReference type="SAM" id="SignalP"/>
    </source>
</evidence>
<reference evidence="2 3" key="1">
    <citation type="submission" date="2019-09" db="EMBL/GenBank/DDBJ databases">
        <title>Taxonomy of Antarctic Massilia spp.: description of Massilia rubra sp. nov., Massilia aquatica sp. nov., Massilia mucilaginosa sp. nov., Massilia frigida sp. nov. isolated from streams, lakes and regoliths.</title>
        <authorList>
            <person name="Holochova P."/>
            <person name="Sedlacek I."/>
            <person name="Kralova S."/>
            <person name="Maslanova I."/>
            <person name="Busse H.-J."/>
            <person name="Stankova E."/>
            <person name="Vrbovska V."/>
            <person name="Kovarovic V."/>
            <person name="Bartak M."/>
            <person name="Svec P."/>
            <person name="Pantucek R."/>
        </authorList>
    </citation>
    <scope>NUCLEOTIDE SEQUENCE [LARGE SCALE GENOMIC DNA]</scope>
    <source>
        <strain evidence="2 3">CCM 8693</strain>
    </source>
</reference>
<dbReference type="RefSeq" id="WP_167077438.1">
    <property type="nucleotide sequence ID" value="NZ_VVIW01000008.1"/>
</dbReference>
<evidence type="ECO:0000313" key="3">
    <source>
        <dbReference type="Proteomes" id="UP000819052"/>
    </source>
</evidence>
<dbReference type="Gene3D" id="3.30.450.150">
    <property type="entry name" value="Haem-degrading domain"/>
    <property type="match status" value="1"/>
</dbReference>
<sequence>MALRLASLFFPLLLAGGGATAAPLLRPDIALPLAAELVDATLAACQAQGRGAAVAVVDRGGNLVALKRADGVGPHNTLAAQRKAYTALSSKTPTRVLAERARSDPDSANLATLPELLLLGGGLPLVSGNEVIGAIGVAGAGGAAMDEACAARAIAALASKLSIQSN</sequence>
<dbReference type="Proteomes" id="UP000819052">
    <property type="component" value="Unassembled WGS sequence"/>
</dbReference>
<dbReference type="Pfam" id="PF03928">
    <property type="entry name" value="HbpS-like"/>
    <property type="match status" value="1"/>
</dbReference>
<gene>
    <name evidence="2" type="ORF">F1609_16145</name>
</gene>